<comment type="subunit">
    <text evidence="4">Heterohexamer of two PFD-alpha type and four PFD-beta type subunits.</text>
</comment>
<sequence length="126" mass="14975">MQKGDGVETPVTWEDQQRINTFNRLNTKFHEVDDEITRCKESLANLEDADSELILTEEEEVRYQMGEVFMRLPREDVQERLEKLTEETKHTLVRLIKEKEQLLSQMADLKKILYGKFKDSINLEED</sequence>
<dbReference type="OrthoDB" id="10250441at2759"/>
<dbReference type="GO" id="GO:0051879">
    <property type="term" value="F:Hsp90 protein binding"/>
    <property type="evidence" value="ECO:0007669"/>
    <property type="project" value="EnsemblPlants"/>
</dbReference>
<dbReference type="Gramene" id="GBG60573">
    <property type="protein sequence ID" value="GBG60573"/>
    <property type="gene ID" value="CBR_g8595"/>
</dbReference>
<evidence type="ECO:0000256" key="3">
    <source>
        <dbReference type="ARBA" id="ARBA00024667"/>
    </source>
</evidence>
<reference evidence="5 6" key="1">
    <citation type="journal article" date="2018" name="Cell">
        <title>The Chara Genome: Secondary Complexity and Implications for Plant Terrestrialization.</title>
        <authorList>
            <person name="Nishiyama T."/>
            <person name="Sakayama H."/>
            <person name="Vries J.D."/>
            <person name="Buschmann H."/>
            <person name="Saint-Marcoux D."/>
            <person name="Ullrich K.K."/>
            <person name="Haas F.B."/>
            <person name="Vanderstraeten L."/>
            <person name="Becker D."/>
            <person name="Lang D."/>
            <person name="Vosolsobe S."/>
            <person name="Rombauts S."/>
            <person name="Wilhelmsson P.K.I."/>
            <person name="Janitza P."/>
            <person name="Kern R."/>
            <person name="Heyl A."/>
            <person name="Rumpler F."/>
            <person name="Villalobos L.I.A.C."/>
            <person name="Clay J.M."/>
            <person name="Skokan R."/>
            <person name="Toyoda A."/>
            <person name="Suzuki Y."/>
            <person name="Kagoshima H."/>
            <person name="Schijlen E."/>
            <person name="Tajeshwar N."/>
            <person name="Catarino B."/>
            <person name="Hetherington A.J."/>
            <person name="Saltykova A."/>
            <person name="Bonnot C."/>
            <person name="Breuninger H."/>
            <person name="Symeonidi A."/>
            <person name="Radhakrishnan G.V."/>
            <person name="Van Nieuwerburgh F."/>
            <person name="Deforce D."/>
            <person name="Chang C."/>
            <person name="Karol K.G."/>
            <person name="Hedrich R."/>
            <person name="Ulvskov P."/>
            <person name="Glockner G."/>
            <person name="Delwiche C.F."/>
            <person name="Petrasek J."/>
            <person name="Van de Peer Y."/>
            <person name="Friml J."/>
            <person name="Beilby M."/>
            <person name="Dolan L."/>
            <person name="Kohara Y."/>
            <person name="Sugano S."/>
            <person name="Fujiyama A."/>
            <person name="Delaux P.-M."/>
            <person name="Quint M."/>
            <person name="TheiBen G."/>
            <person name="Hagemann M."/>
            <person name="Harholt J."/>
            <person name="Dunand C."/>
            <person name="Zachgo S."/>
            <person name="Langdale J."/>
            <person name="Maumus F."/>
            <person name="Straeten D.V.D."/>
            <person name="Gould S.B."/>
            <person name="Rensing S.A."/>
        </authorList>
    </citation>
    <scope>NUCLEOTIDE SEQUENCE [LARGE SCALE GENOMIC DNA]</scope>
    <source>
        <strain evidence="5 6">S276</strain>
    </source>
</reference>
<dbReference type="InterPro" id="IPR016661">
    <property type="entry name" value="PFDN4"/>
</dbReference>
<dbReference type="GO" id="GO:0005634">
    <property type="term" value="C:nucleus"/>
    <property type="evidence" value="ECO:0007669"/>
    <property type="project" value="EnsemblPlants"/>
</dbReference>
<dbReference type="GO" id="GO:0051082">
    <property type="term" value="F:unfolded protein binding"/>
    <property type="evidence" value="ECO:0007669"/>
    <property type="project" value="InterPro"/>
</dbReference>
<dbReference type="FunFam" id="1.10.287.370:FF:000005">
    <property type="entry name" value="Prefoldin subunit 4"/>
    <property type="match status" value="1"/>
</dbReference>
<dbReference type="GO" id="GO:0006457">
    <property type="term" value="P:protein folding"/>
    <property type="evidence" value="ECO:0007669"/>
    <property type="project" value="UniProtKB-UniRule"/>
</dbReference>
<protein>
    <recommendedName>
        <fullName evidence="4">Prefoldin subunit 4</fullName>
    </recommendedName>
</protein>
<dbReference type="PIRSF" id="PIRSF016477">
    <property type="entry name" value="Prefoldin_subunit_4"/>
    <property type="match status" value="1"/>
</dbReference>
<dbReference type="SUPFAM" id="SSF46579">
    <property type="entry name" value="Prefoldin"/>
    <property type="match status" value="1"/>
</dbReference>
<evidence type="ECO:0000256" key="2">
    <source>
        <dbReference type="ARBA" id="ARBA00023186"/>
    </source>
</evidence>
<dbReference type="GO" id="GO:0005737">
    <property type="term" value="C:cytoplasm"/>
    <property type="evidence" value="ECO:0007669"/>
    <property type="project" value="EnsemblPlants"/>
</dbReference>
<gene>
    <name evidence="5" type="ORF">CBR_g8595</name>
</gene>
<keyword evidence="6" id="KW-1185">Reference proteome</keyword>
<dbReference type="InterPro" id="IPR009053">
    <property type="entry name" value="Prefoldin"/>
</dbReference>
<dbReference type="Gene3D" id="1.10.287.370">
    <property type="match status" value="1"/>
</dbReference>
<name>A0A388JS24_CHABU</name>
<dbReference type="STRING" id="69332.A0A388JS24"/>
<comment type="function">
    <text evidence="3 4">Binds specifically to cytosolic chaperonin (c-CPN) and transfers target proteins to it. Binds to nascent polypeptide chain and promotes folding in an environment in which there are many competing pathways for nonnative proteins.</text>
</comment>
<dbReference type="CDD" id="cd23165">
    <property type="entry name" value="Prefoldin_4"/>
    <property type="match status" value="1"/>
</dbReference>
<evidence type="ECO:0000256" key="4">
    <source>
        <dbReference type="PIRNR" id="PIRNR016477"/>
    </source>
</evidence>
<dbReference type="GO" id="GO:0009631">
    <property type="term" value="P:cold acclimation"/>
    <property type="evidence" value="ECO:0007669"/>
    <property type="project" value="EnsemblPlants"/>
</dbReference>
<comment type="similarity">
    <text evidence="1 4">Belongs to the prefoldin subunit beta family.</text>
</comment>
<evidence type="ECO:0000313" key="6">
    <source>
        <dbReference type="Proteomes" id="UP000265515"/>
    </source>
</evidence>
<evidence type="ECO:0000313" key="5">
    <source>
        <dbReference type="EMBL" id="GBG60573.1"/>
    </source>
</evidence>
<dbReference type="PANTHER" id="PTHR21100">
    <property type="entry name" value="PREFOLDIN SUBUNIT 4"/>
    <property type="match status" value="1"/>
</dbReference>
<dbReference type="Pfam" id="PF01920">
    <property type="entry name" value="Prefoldin_2"/>
    <property type="match status" value="1"/>
</dbReference>
<dbReference type="EMBL" id="BFEA01000012">
    <property type="protein sequence ID" value="GBG60573.1"/>
    <property type="molecule type" value="Genomic_DNA"/>
</dbReference>
<dbReference type="OMA" id="KFGRAIN"/>
<dbReference type="AlphaFoldDB" id="A0A388JS24"/>
<comment type="caution">
    <text evidence="5">The sequence shown here is derived from an EMBL/GenBank/DDBJ whole genome shotgun (WGS) entry which is preliminary data.</text>
</comment>
<proteinExistence type="inferred from homology"/>
<accession>A0A388JS24</accession>
<organism evidence="5 6">
    <name type="scientific">Chara braunii</name>
    <name type="common">Braun's stonewort</name>
    <dbReference type="NCBI Taxonomy" id="69332"/>
    <lineage>
        <taxon>Eukaryota</taxon>
        <taxon>Viridiplantae</taxon>
        <taxon>Streptophyta</taxon>
        <taxon>Charophyceae</taxon>
        <taxon>Charales</taxon>
        <taxon>Characeae</taxon>
        <taxon>Chara</taxon>
    </lineage>
</organism>
<dbReference type="GO" id="GO:0009651">
    <property type="term" value="P:response to salt stress"/>
    <property type="evidence" value="ECO:0007669"/>
    <property type="project" value="EnsemblPlants"/>
</dbReference>
<evidence type="ECO:0000256" key="1">
    <source>
        <dbReference type="ARBA" id="ARBA00008045"/>
    </source>
</evidence>
<dbReference type="PANTHER" id="PTHR21100:SF9">
    <property type="entry name" value="PREFOLDIN SUBUNIT 4"/>
    <property type="match status" value="1"/>
</dbReference>
<keyword evidence="2 4" id="KW-0143">Chaperone</keyword>
<dbReference type="InterPro" id="IPR002777">
    <property type="entry name" value="PFD_beta-like"/>
</dbReference>
<dbReference type="GO" id="GO:0016272">
    <property type="term" value="C:prefoldin complex"/>
    <property type="evidence" value="ECO:0007669"/>
    <property type="project" value="UniProtKB-UniRule"/>
</dbReference>
<dbReference type="Proteomes" id="UP000265515">
    <property type="component" value="Unassembled WGS sequence"/>
</dbReference>
<dbReference type="GO" id="GO:0006397">
    <property type="term" value="P:mRNA processing"/>
    <property type="evidence" value="ECO:0007669"/>
    <property type="project" value="EnsemblPlants"/>
</dbReference>